<dbReference type="STRING" id="632955.GCA_000829675_00157"/>
<dbReference type="Pfam" id="PF01694">
    <property type="entry name" value="Rhomboid"/>
    <property type="match status" value="1"/>
</dbReference>
<dbReference type="eggNOG" id="COG0705">
    <property type="taxonomic scope" value="Bacteria"/>
</dbReference>
<sequence length="273" mass="30291">MSETYPNQARALPLAKITLALMAINIILFVWQILTGVDASSPSTADAIRWGADYAPLTYLQEPFRLFSSMFFHFGFPHLMFNMWALYVFGNLAEHTFGRFYFLGLYLLAGMMGSLLSGYIDIRNSFEMLQHFNPDLFPRVSAGASGAVMGIGGALTALSFFPRLARQQLALDKKSLLIIMAINLAFGFFTSGINNAAHIGGMLMGIGLAISWYIVQHFKLNKILLLLILIVGALCCYGFFLYSSNLVQSIAPFWHELLAVMLEKTGLNNTTIL</sequence>
<feature type="transmembrane region" description="Helical" evidence="7">
    <location>
        <begin position="176"/>
        <end position="193"/>
    </location>
</feature>
<accession>S3N9F2</accession>
<name>S3N9F2_9GAMM</name>
<feature type="domain" description="Peptidase S54 rhomboid" evidence="8">
    <location>
        <begin position="62"/>
        <end position="210"/>
    </location>
</feature>
<evidence type="ECO:0000256" key="2">
    <source>
        <dbReference type="ARBA" id="ARBA00009045"/>
    </source>
</evidence>
<feature type="transmembrane region" description="Helical" evidence="7">
    <location>
        <begin position="199"/>
        <end position="216"/>
    </location>
</feature>
<evidence type="ECO:0000256" key="6">
    <source>
        <dbReference type="ARBA" id="ARBA00023136"/>
    </source>
</evidence>
<evidence type="ECO:0000313" key="10">
    <source>
        <dbReference type="Proteomes" id="UP000014568"/>
    </source>
</evidence>
<keyword evidence="6 7" id="KW-0472">Membrane</keyword>
<keyword evidence="3 7" id="KW-0812">Transmembrane</keyword>
<dbReference type="OrthoDB" id="9778341at2"/>
<dbReference type="PANTHER" id="PTHR43731">
    <property type="entry name" value="RHOMBOID PROTEASE"/>
    <property type="match status" value="1"/>
</dbReference>
<evidence type="ECO:0000256" key="1">
    <source>
        <dbReference type="ARBA" id="ARBA00004141"/>
    </source>
</evidence>
<dbReference type="PATRIC" id="fig|421052.3.peg.2668"/>
<reference evidence="9 10" key="1">
    <citation type="submission" date="2013-06" db="EMBL/GenBank/DDBJ databases">
        <title>The Genome Sequence of Acinetobacter rudis CIP 110305.</title>
        <authorList>
            <consortium name="The Broad Institute Genome Sequencing Platform"/>
            <consortium name="The Broad Institute Genome Sequencing Center for Infectious Disease"/>
            <person name="Cerqueira G."/>
            <person name="Feldgarden M."/>
            <person name="Courvalin P."/>
            <person name="Perichon B."/>
            <person name="Grillot-Courvalin C."/>
            <person name="Clermont D."/>
            <person name="Rocha E."/>
            <person name="Yoon E.-J."/>
            <person name="Nemec A."/>
            <person name="Young S.K."/>
            <person name="Zeng Q."/>
            <person name="Gargeya S."/>
            <person name="Fitzgerald M."/>
            <person name="Abouelleil A."/>
            <person name="Alvarado L."/>
            <person name="Berlin A.M."/>
            <person name="Chapman S.B."/>
            <person name="Dewar J."/>
            <person name="Goldberg J."/>
            <person name="Griggs A."/>
            <person name="Gujja S."/>
            <person name="Hansen M."/>
            <person name="Howarth C."/>
            <person name="Imamovic A."/>
            <person name="Larimer J."/>
            <person name="McCowan C."/>
            <person name="Murphy C."/>
            <person name="Pearson M."/>
            <person name="Priest M."/>
            <person name="Roberts A."/>
            <person name="Saif S."/>
            <person name="Shea T."/>
            <person name="Sykes S."/>
            <person name="Wortman J."/>
            <person name="Nusbaum C."/>
            <person name="Birren B."/>
        </authorList>
    </citation>
    <scope>NUCLEOTIDE SEQUENCE [LARGE SCALE GENOMIC DNA]</scope>
    <source>
        <strain evidence="9 10">CIP 110305</strain>
    </source>
</reference>
<evidence type="ECO:0000256" key="5">
    <source>
        <dbReference type="ARBA" id="ARBA00022989"/>
    </source>
</evidence>
<dbReference type="GO" id="GO:0016020">
    <property type="term" value="C:membrane"/>
    <property type="evidence" value="ECO:0007669"/>
    <property type="project" value="UniProtKB-SubCell"/>
</dbReference>
<dbReference type="EMBL" id="ATGI01000034">
    <property type="protein sequence ID" value="EPF70969.1"/>
    <property type="molecule type" value="Genomic_DNA"/>
</dbReference>
<dbReference type="GO" id="GO:0004252">
    <property type="term" value="F:serine-type endopeptidase activity"/>
    <property type="evidence" value="ECO:0007669"/>
    <property type="project" value="InterPro"/>
</dbReference>
<evidence type="ECO:0000256" key="4">
    <source>
        <dbReference type="ARBA" id="ARBA00022801"/>
    </source>
</evidence>
<dbReference type="RefSeq" id="WP_016657117.1">
    <property type="nucleotide sequence ID" value="NZ_KE340354.1"/>
</dbReference>
<organism evidence="9 10">
    <name type="scientific">Acinetobacter rudis CIP 110305</name>
    <dbReference type="NCBI Taxonomy" id="421052"/>
    <lineage>
        <taxon>Bacteria</taxon>
        <taxon>Pseudomonadati</taxon>
        <taxon>Pseudomonadota</taxon>
        <taxon>Gammaproteobacteria</taxon>
        <taxon>Moraxellales</taxon>
        <taxon>Moraxellaceae</taxon>
        <taxon>Acinetobacter</taxon>
    </lineage>
</organism>
<feature type="transmembrane region" description="Helical" evidence="7">
    <location>
        <begin position="12"/>
        <end position="34"/>
    </location>
</feature>
<comment type="subcellular location">
    <subcellularLocation>
        <location evidence="1">Membrane</location>
        <topology evidence="1">Multi-pass membrane protein</topology>
    </subcellularLocation>
</comment>
<keyword evidence="10" id="KW-1185">Reference proteome</keyword>
<evidence type="ECO:0000256" key="7">
    <source>
        <dbReference type="SAM" id="Phobius"/>
    </source>
</evidence>
<evidence type="ECO:0000313" key="9">
    <source>
        <dbReference type="EMBL" id="EPF70969.1"/>
    </source>
</evidence>
<evidence type="ECO:0000259" key="8">
    <source>
        <dbReference type="Pfam" id="PF01694"/>
    </source>
</evidence>
<keyword evidence="4" id="KW-0378">Hydrolase</keyword>
<feature type="transmembrane region" description="Helical" evidence="7">
    <location>
        <begin position="66"/>
        <end position="88"/>
    </location>
</feature>
<dbReference type="InterPro" id="IPR035952">
    <property type="entry name" value="Rhomboid-like_sf"/>
</dbReference>
<protein>
    <recommendedName>
        <fullName evidence="8">Peptidase S54 rhomboid domain-containing protein</fullName>
    </recommendedName>
</protein>
<gene>
    <name evidence="9" type="ORF">F945_02732</name>
</gene>
<keyword evidence="5 7" id="KW-1133">Transmembrane helix</keyword>
<evidence type="ECO:0000256" key="3">
    <source>
        <dbReference type="ARBA" id="ARBA00022692"/>
    </source>
</evidence>
<dbReference type="AlphaFoldDB" id="S3N9F2"/>
<dbReference type="InterPro" id="IPR050925">
    <property type="entry name" value="Rhomboid_protease_S54"/>
</dbReference>
<dbReference type="Proteomes" id="UP000014568">
    <property type="component" value="Unassembled WGS sequence"/>
</dbReference>
<dbReference type="SUPFAM" id="SSF144091">
    <property type="entry name" value="Rhomboid-like"/>
    <property type="match status" value="1"/>
</dbReference>
<dbReference type="PANTHER" id="PTHR43731:SF14">
    <property type="entry name" value="PRESENILIN-ASSOCIATED RHOMBOID-LIKE PROTEIN, MITOCHONDRIAL"/>
    <property type="match status" value="1"/>
</dbReference>
<comment type="similarity">
    <text evidence="2">Belongs to the peptidase S54 family.</text>
</comment>
<feature type="transmembrane region" description="Helical" evidence="7">
    <location>
        <begin position="140"/>
        <end position="164"/>
    </location>
</feature>
<comment type="caution">
    <text evidence="9">The sequence shown here is derived from an EMBL/GenBank/DDBJ whole genome shotgun (WGS) entry which is preliminary data.</text>
</comment>
<dbReference type="Gene3D" id="1.20.1540.10">
    <property type="entry name" value="Rhomboid-like"/>
    <property type="match status" value="1"/>
</dbReference>
<proteinExistence type="inferred from homology"/>
<feature type="transmembrane region" description="Helical" evidence="7">
    <location>
        <begin position="223"/>
        <end position="242"/>
    </location>
</feature>
<dbReference type="HOGENOM" id="CLU_055068_3_1_6"/>
<feature type="transmembrane region" description="Helical" evidence="7">
    <location>
        <begin position="100"/>
        <end position="120"/>
    </location>
</feature>
<dbReference type="InterPro" id="IPR022764">
    <property type="entry name" value="Peptidase_S54_rhomboid_dom"/>
</dbReference>